<dbReference type="AlphaFoldDB" id="A0AAV6TG01"/>
<dbReference type="SUPFAM" id="SSF103473">
    <property type="entry name" value="MFS general substrate transporter"/>
    <property type="match status" value="1"/>
</dbReference>
<keyword evidence="8" id="KW-1185">Reference proteome</keyword>
<keyword evidence="4 6" id="KW-1133">Transmembrane helix</keyword>
<gene>
    <name evidence="7" type="ORF">JTE90_024897</name>
</gene>
<dbReference type="PANTHER" id="PTHR23506:SF26">
    <property type="entry name" value="MFS-TYPE TRANSPORTER SLC18B1"/>
    <property type="match status" value="1"/>
</dbReference>
<comment type="caution">
    <text evidence="7">The sequence shown here is derived from an EMBL/GenBank/DDBJ whole genome shotgun (WGS) entry which is preliminary data.</text>
</comment>
<dbReference type="Gene3D" id="1.20.1250.20">
    <property type="entry name" value="MFS general substrate transporter like domains"/>
    <property type="match status" value="1"/>
</dbReference>
<feature type="transmembrane region" description="Helical" evidence="6">
    <location>
        <begin position="12"/>
        <end position="34"/>
    </location>
</feature>
<dbReference type="PANTHER" id="PTHR23506">
    <property type="entry name" value="GH10249P"/>
    <property type="match status" value="1"/>
</dbReference>
<feature type="transmembrane region" description="Helical" evidence="6">
    <location>
        <begin position="90"/>
        <end position="112"/>
    </location>
</feature>
<evidence type="ECO:0000256" key="3">
    <source>
        <dbReference type="ARBA" id="ARBA00022692"/>
    </source>
</evidence>
<keyword evidence="5 6" id="KW-0472">Membrane</keyword>
<evidence type="ECO:0000256" key="4">
    <source>
        <dbReference type="ARBA" id="ARBA00022989"/>
    </source>
</evidence>
<feature type="transmembrane region" description="Helical" evidence="6">
    <location>
        <begin position="50"/>
        <end position="70"/>
    </location>
</feature>
<keyword evidence="2" id="KW-0813">Transport</keyword>
<proteinExistence type="predicted"/>
<reference evidence="7 8" key="1">
    <citation type="journal article" date="2022" name="Nat. Ecol. Evol.">
        <title>A masculinizing supergene underlies an exaggerated male reproductive morph in a spider.</title>
        <authorList>
            <person name="Hendrickx F."/>
            <person name="De Corte Z."/>
            <person name="Sonet G."/>
            <person name="Van Belleghem S.M."/>
            <person name="Kostlbacher S."/>
            <person name="Vangestel C."/>
        </authorList>
    </citation>
    <scope>NUCLEOTIDE SEQUENCE [LARGE SCALE GENOMIC DNA]</scope>
    <source>
        <strain evidence="7">W744_W776</strain>
    </source>
</reference>
<accession>A0AAV6TG01</accession>
<evidence type="ECO:0000313" key="7">
    <source>
        <dbReference type="EMBL" id="KAG8170496.1"/>
    </source>
</evidence>
<keyword evidence="3 6" id="KW-0812">Transmembrane</keyword>
<comment type="subcellular location">
    <subcellularLocation>
        <location evidence="1">Membrane</location>
        <topology evidence="1">Multi-pass membrane protein</topology>
    </subcellularLocation>
</comment>
<dbReference type="InterPro" id="IPR050930">
    <property type="entry name" value="MFS_Vesicular_Transporter"/>
</dbReference>
<evidence type="ECO:0000256" key="6">
    <source>
        <dbReference type="SAM" id="Phobius"/>
    </source>
</evidence>
<dbReference type="InterPro" id="IPR036259">
    <property type="entry name" value="MFS_trans_sf"/>
</dbReference>
<evidence type="ECO:0000256" key="2">
    <source>
        <dbReference type="ARBA" id="ARBA00022448"/>
    </source>
</evidence>
<dbReference type="EMBL" id="JAFNEN010005343">
    <property type="protein sequence ID" value="KAG8170496.1"/>
    <property type="molecule type" value="Genomic_DNA"/>
</dbReference>
<feature type="non-terminal residue" evidence="7">
    <location>
        <position position="116"/>
    </location>
</feature>
<name>A0AAV6TG01_9ARAC</name>
<evidence type="ECO:0000313" key="8">
    <source>
        <dbReference type="Proteomes" id="UP000827092"/>
    </source>
</evidence>
<dbReference type="Proteomes" id="UP000827092">
    <property type="component" value="Unassembled WGS sequence"/>
</dbReference>
<dbReference type="GO" id="GO:0022857">
    <property type="term" value="F:transmembrane transporter activity"/>
    <property type="evidence" value="ECO:0007669"/>
    <property type="project" value="TreeGrafter"/>
</dbReference>
<protein>
    <submittedName>
        <fullName evidence="7">Uncharacterized protein</fullName>
    </submittedName>
</protein>
<sequence length="116" mass="12444">MVNLLHSQAGGFGLPFQVVGALLLTGTVVNMFLFTDTDDIPAQKVSARKLIANIDFLIDLICVSTCFATLGFNEATLEPHARQFNLTPTAIGGIFLISGVVDALFSPLWGYLAEKV</sequence>
<dbReference type="GO" id="GO:0016020">
    <property type="term" value="C:membrane"/>
    <property type="evidence" value="ECO:0007669"/>
    <property type="project" value="UniProtKB-SubCell"/>
</dbReference>
<evidence type="ECO:0000256" key="1">
    <source>
        <dbReference type="ARBA" id="ARBA00004141"/>
    </source>
</evidence>
<evidence type="ECO:0000256" key="5">
    <source>
        <dbReference type="ARBA" id="ARBA00023136"/>
    </source>
</evidence>
<organism evidence="7 8">
    <name type="scientific">Oedothorax gibbosus</name>
    <dbReference type="NCBI Taxonomy" id="931172"/>
    <lineage>
        <taxon>Eukaryota</taxon>
        <taxon>Metazoa</taxon>
        <taxon>Ecdysozoa</taxon>
        <taxon>Arthropoda</taxon>
        <taxon>Chelicerata</taxon>
        <taxon>Arachnida</taxon>
        <taxon>Araneae</taxon>
        <taxon>Araneomorphae</taxon>
        <taxon>Entelegynae</taxon>
        <taxon>Araneoidea</taxon>
        <taxon>Linyphiidae</taxon>
        <taxon>Erigoninae</taxon>
        <taxon>Oedothorax</taxon>
    </lineage>
</organism>